<dbReference type="InterPro" id="IPR009956">
    <property type="entry name" value="Post-segregation_anti-tox_CcdA"/>
</dbReference>
<reference evidence="3" key="1">
    <citation type="submission" date="2020-03" db="EMBL/GenBank/DDBJ databases">
        <title>Complete genome sequence of sulfur-oxidizing bacterium skT11.</title>
        <authorList>
            <person name="Kanda M."/>
            <person name="Kojima H."/>
            <person name="Fukui M."/>
        </authorList>
    </citation>
    <scope>NUCLEOTIDE SEQUENCE [LARGE SCALE GENOMIC DNA]</scope>
    <source>
        <strain evidence="3">skT11</strain>
    </source>
</reference>
<sequence length="82" mass="9587">MHKDFYNSAAKKKSVNLSINESLLRQAKALNLNLSQLLEQRLVEHLRESLQKNWLEENRAAIDAYNQRIDRNGVFSEGLRTF</sequence>
<evidence type="ECO:0000313" key="2">
    <source>
        <dbReference type="EMBL" id="BCB25221.1"/>
    </source>
</evidence>
<proteinExistence type="predicted"/>
<accession>A0A6F8V7X2</accession>
<evidence type="ECO:0008006" key="4">
    <source>
        <dbReference type="Google" id="ProtNLM"/>
    </source>
</evidence>
<protein>
    <recommendedName>
        <fullName evidence="4">Acetoacetyl-CoA synthase</fullName>
    </recommendedName>
</protein>
<keyword evidence="1" id="KW-1277">Toxin-antitoxin system</keyword>
<evidence type="ECO:0000256" key="1">
    <source>
        <dbReference type="ARBA" id="ARBA00022649"/>
    </source>
</evidence>
<dbReference type="KEGG" id="slac:SKTS_01070"/>
<organism evidence="2 3">
    <name type="scientific">Sulfurimicrobium lacus</name>
    <dbReference type="NCBI Taxonomy" id="2715678"/>
    <lineage>
        <taxon>Bacteria</taxon>
        <taxon>Pseudomonadati</taxon>
        <taxon>Pseudomonadota</taxon>
        <taxon>Betaproteobacteria</taxon>
        <taxon>Nitrosomonadales</taxon>
        <taxon>Sulfuricellaceae</taxon>
        <taxon>Sulfurimicrobium</taxon>
    </lineage>
</organism>
<gene>
    <name evidence="2" type="ORF">SKTS_01070</name>
</gene>
<name>A0A6F8V7X2_9PROT</name>
<dbReference type="Pfam" id="PF07362">
    <property type="entry name" value="CcdA"/>
    <property type="match status" value="1"/>
</dbReference>
<keyword evidence="3" id="KW-1185">Reference proteome</keyword>
<dbReference type="Proteomes" id="UP000502260">
    <property type="component" value="Chromosome"/>
</dbReference>
<evidence type="ECO:0000313" key="3">
    <source>
        <dbReference type="Proteomes" id="UP000502260"/>
    </source>
</evidence>
<dbReference type="RefSeq" id="WP_173058808.1">
    <property type="nucleotide sequence ID" value="NZ_AP022853.1"/>
</dbReference>
<dbReference type="EMBL" id="AP022853">
    <property type="protein sequence ID" value="BCB25221.1"/>
    <property type="molecule type" value="Genomic_DNA"/>
</dbReference>
<dbReference type="AlphaFoldDB" id="A0A6F8V7X2"/>